<accession>A0A1Y2KB09</accession>
<feature type="region of interest" description="Disordered" evidence="5">
    <location>
        <begin position="455"/>
        <end position="496"/>
    </location>
</feature>
<dbReference type="Gene3D" id="1.50.10.100">
    <property type="entry name" value="Chondroitin AC/alginate lyase"/>
    <property type="match status" value="1"/>
</dbReference>
<keyword evidence="3" id="KW-0574">Periplasm</keyword>
<protein>
    <submittedName>
        <fullName evidence="9">Putative Heparinase II/III family protein</fullName>
    </submittedName>
</protein>
<keyword evidence="10" id="KW-1185">Reference proteome</keyword>
<evidence type="ECO:0000256" key="3">
    <source>
        <dbReference type="ARBA" id="ARBA00022764"/>
    </source>
</evidence>
<dbReference type="SUPFAM" id="SSF48230">
    <property type="entry name" value="Chondroitin AC/alginate lyase"/>
    <property type="match status" value="1"/>
</dbReference>
<dbReference type="GO" id="GO:0016757">
    <property type="term" value="F:glycosyltransferase activity"/>
    <property type="evidence" value="ECO:0007669"/>
    <property type="project" value="InterPro"/>
</dbReference>
<evidence type="ECO:0000313" key="10">
    <source>
        <dbReference type="Proteomes" id="UP000194003"/>
    </source>
</evidence>
<keyword evidence="2" id="KW-0732">Signal</keyword>
<evidence type="ECO:0000259" key="6">
    <source>
        <dbReference type="Pfam" id="PF00534"/>
    </source>
</evidence>
<dbReference type="InterPro" id="IPR008929">
    <property type="entry name" value="Chondroitin_lyas"/>
</dbReference>
<dbReference type="Pfam" id="PF07940">
    <property type="entry name" value="Hepar_II_III_C"/>
    <property type="match status" value="1"/>
</dbReference>
<evidence type="ECO:0000259" key="8">
    <source>
        <dbReference type="Pfam" id="PF16889"/>
    </source>
</evidence>
<organism evidence="9 10">
    <name type="scientific">Magnetofaba australis IT-1</name>
    <dbReference type="NCBI Taxonomy" id="1434232"/>
    <lineage>
        <taxon>Bacteria</taxon>
        <taxon>Pseudomonadati</taxon>
        <taxon>Pseudomonadota</taxon>
        <taxon>Magnetococcia</taxon>
        <taxon>Magnetococcales</taxon>
        <taxon>Magnetococcaceae</taxon>
        <taxon>Magnetofaba</taxon>
    </lineage>
</organism>
<dbReference type="EMBL" id="LVJN01000015">
    <property type="protein sequence ID" value="OSM07114.1"/>
    <property type="molecule type" value="Genomic_DNA"/>
</dbReference>
<comment type="caution">
    <text evidence="9">The sequence shown here is derived from an EMBL/GenBank/DDBJ whole genome shotgun (WGS) entry which is preliminary data.</text>
</comment>
<evidence type="ECO:0000256" key="4">
    <source>
        <dbReference type="ARBA" id="ARBA00023239"/>
    </source>
</evidence>
<dbReference type="InterPro" id="IPR031680">
    <property type="entry name" value="Hepar_II_III_N"/>
</dbReference>
<comment type="subcellular location">
    <subcellularLocation>
        <location evidence="1">Periplasm</location>
    </subcellularLocation>
</comment>
<evidence type="ECO:0000313" key="9">
    <source>
        <dbReference type="EMBL" id="OSM07114.1"/>
    </source>
</evidence>
<dbReference type="GO" id="GO:0042597">
    <property type="term" value="C:periplasmic space"/>
    <property type="evidence" value="ECO:0007669"/>
    <property type="project" value="UniProtKB-SubCell"/>
</dbReference>
<evidence type="ECO:0000256" key="5">
    <source>
        <dbReference type="SAM" id="MobiDB-lite"/>
    </source>
</evidence>
<evidence type="ECO:0000259" key="7">
    <source>
        <dbReference type="Pfam" id="PF07940"/>
    </source>
</evidence>
<gene>
    <name evidence="9" type="ORF">MAIT1_03974</name>
</gene>
<dbReference type="PANTHER" id="PTHR39210">
    <property type="entry name" value="HEPARIN-SULFATE LYASE"/>
    <property type="match status" value="1"/>
</dbReference>
<keyword evidence="4" id="KW-0456">Lyase</keyword>
<feature type="domain" description="Heparin-sulfate lyase N-terminal" evidence="8">
    <location>
        <begin position="501"/>
        <end position="721"/>
    </location>
</feature>
<dbReference type="Proteomes" id="UP000194003">
    <property type="component" value="Unassembled WGS sequence"/>
</dbReference>
<evidence type="ECO:0000256" key="2">
    <source>
        <dbReference type="ARBA" id="ARBA00022729"/>
    </source>
</evidence>
<dbReference type="STRING" id="1434232.MAIT1_03974"/>
<evidence type="ECO:0000256" key="1">
    <source>
        <dbReference type="ARBA" id="ARBA00004418"/>
    </source>
</evidence>
<dbReference type="InterPro" id="IPR001296">
    <property type="entry name" value="Glyco_trans_1"/>
</dbReference>
<name>A0A1Y2KB09_9PROT</name>
<reference evidence="9 10" key="1">
    <citation type="journal article" date="2016" name="BMC Genomics">
        <title>Combined genomic and structural analyses of a cultured magnetotactic bacterium reveals its niche adaptation to a dynamic environment.</title>
        <authorList>
            <person name="Araujo A.C."/>
            <person name="Morillo V."/>
            <person name="Cypriano J."/>
            <person name="Teixeira L.C."/>
            <person name="Leao P."/>
            <person name="Lyra S."/>
            <person name="Almeida L.G."/>
            <person name="Bazylinski D.A."/>
            <person name="Vasconcellos A.T."/>
            <person name="Abreu F."/>
            <person name="Lins U."/>
        </authorList>
    </citation>
    <scope>NUCLEOTIDE SEQUENCE [LARGE SCALE GENOMIC DNA]</scope>
    <source>
        <strain evidence="9 10">IT-1</strain>
    </source>
</reference>
<dbReference type="SUPFAM" id="SSF53756">
    <property type="entry name" value="UDP-Glycosyltransferase/glycogen phosphorylase"/>
    <property type="match status" value="1"/>
</dbReference>
<dbReference type="CDD" id="cd03801">
    <property type="entry name" value="GT4_PimA-like"/>
    <property type="match status" value="1"/>
</dbReference>
<dbReference type="Pfam" id="PF16889">
    <property type="entry name" value="Hepar_II_III_N"/>
    <property type="match status" value="1"/>
</dbReference>
<dbReference type="Gene3D" id="2.70.98.70">
    <property type="match status" value="1"/>
</dbReference>
<dbReference type="Pfam" id="PF00534">
    <property type="entry name" value="Glycos_transf_1"/>
    <property type="match status" value="1"/>
</dbReference>
<dbReference type="Gene3D" id="3.40.50.2000">
    <property type="entry name" value="Glycogen Phosphorylase B"/>
    <property type="match status" value="2"/>
</dbReference>
<proteinExistence type="predicted"/>
<dbReference type="AlphaFoldDB" id="A0A1Y2KB09"/>
<feature type="domain" description="Glycosyl transferase family 1" evidence="6">
    <location>
        <begin position="181"/>
        <end position="342"/>
    </location>
</feature>
<dbReference type="InterPro" id="IPR012480">
    <property type="entry name" value="Hepar_II_III_C"/>
</dbReference>
<dbReference type="PANTHER" id="PTHR39210:SF1">
    <property type="entry name" value="HEPARIN-SULFATE LYASE"/>
    <property type="match status" value="1"/>
</dbReference>
<feature type="domain" description="Heparinase II/III-like C-terminal" evidence="7">
    <location>
        <begin position="783"/>
        <end position="1010"/>
    </location>
</feature>
<sequence length="1048" mass="115482">MLILAPAGGNPHVLVGKPGGVGLYTRNLLRRMEPGVEMVHFVTGKRPGDPGWLWPLRLLGDAIRLKWTLFFQRFDIIHLNPSLNPKSTLRDALFLATIIGMRWWRRPRVLVFFRGWEWSTADAIQRSGWKRRGFRFLFGAADHILVLASTFRQRLEQLGFDGARIELAATMFDGDLIPTEPAPPHDEIGVLFLSSMNRNKGVTELLEGFAQVAAELPQLRLTLAGEGSARAGAQTWVAAQGLGDVVSLPGYVSGAAKGALLQQADIFALPSRHGEGCPNALLEAMGAGCAVIASRAGGIPDVITSDEHGELLPEVSAAAVADALRKLAGDSERLARCQAHNRETAWARYESRQAAREMAQRYRRMLIAPASATGGGKLRWYAARLRAMSLGEIAYRAQRAVQKRLERRGWLTLPQPPAPTIVPATTWLKIPENEDPTVYTAAADAILAGTIPLFDEPTPGLGQPPNFNADPATGDEPFAAGGADRKHSHSNPEKSRAKRRIWELNRHLHWVTLAQAWRVSGDKRYRDALLEQMRAWLDQCPYRTGPNWTSPLEMGVRLINWALVWQILGGPHADCFQGGLGQELRDRLLAAVMQQAHYIQRHLSRHTSANNHLIGELAGLYVASRAWPYWPALARWGEDAKWELNEQIHLQVHVDGVGCEQTLDYQGFIAEFFLIAALVGARTDDAFNAAYSSRMERMLAFLHAMLDAGGHLPQIGDADNGRAFCLNPARDPAPQALLRLGAVCFARADFQAQAGALDVQSRWLMGAHGRDRWAALARTPKAPRKQAFPQGGYYILGQEFETADEVHACVDCGPLGYLAIAAHGHADALALTLSLGGVPILVDPGTYDYHAGKQWRSHFRSTAAHNTVSIDGADQSTQSGPFLWLNHAQSACEAWEPEAADDLFVGVCHGYERLPDPLTHRREARLFKAESRLTTQDELICRAPHEATRTWQFAAGAAVTQSGPQEVEAVVGPWRVTLRADEADARLEIITGREEPPAGWVSDRYGRKQAAPCVRFINTVAAATTLKCEIRWRRDADTEEYQGSKSHA</sequence>
<dbReference type="GO" id="GO:0016829">
    <property type="term" value="F:lyase activity"/>
    <property type="evidence" value="ECO:0007669"/>
    <property type="project" value="UniProtKB-KW"/>
</dbReference>